<feature type="region of interest" description="Disordered" evidence="1">
    <location>
        <begin position="1"/>
        <end position="34"/>
    </location>
</feature>
<comment type="caution">
    <text evidence="2">The sequence shown here is derived from an EMBL/GenBank/DDBJ whole genome shotgun (WGS) entry which is preliminary data.</text>
</comment>
<name>A0A328XTB2_9GAMM</name>
<dbReference type="Proteomes" id="UP000249700">
    <property type="component" value="Unassembled WGS sequence"/>
</dbReference>
<evidence type="ECO:0000313" key="3">
    <source>
        <dbReference type="Proteomes" id="UP000249700"/>
    </source>
</evidence>
<protein>
    <submittedName>
        <fullName evidence="2">Uncharacterized protein</fullName>
    </submittedName>
</protein>
<gene>
    <name evidence="2" type="ORF">BCL93_1048</name>
</gene>
<accession>A0A328XTB2</accession>
<dbReference type="EMBL" id="QLSX01000004">
    <property type="protein sequence ID" value="RAR62032.1"/>
    <property type="molecule type" value="Genomic_DNA"/>
</dbReference>
<organism evidence="2 3">
    <name type="scientific">Onishia taeanensis</name>
    <dbReference type="NCBI Taxonomy" id="284577"/>
    <lineage>
        <taxon>Bacteria</taxon>
        <taxon>Pseudomonadati</taxon>
        <taxon>Pseudomonadota</taxon>
        <taxon>Gammaproteobacteria</taxon>
        <taxon>Oceanospirillales</taxon>
        <taxon>Halomonadaceae</taxon>
        <taxon>Onishia</taxon>
    </lineage>
</organism>
<dbReference type="AlphaFoldDB" id="A0A328XTB2"/>
<evidence type="ECO:0000256" key="1">
    <source>
        <dbReference type="SAM" id="MobiDB-lite"/>
    </source>
</evidence>
<sequence>MRVFQRDPCKPAKKVRPDSTGHSNGTLSCDHFAI</sequence>
<reference evidence="2 3" key="1">
    <citation type="submission" date="2018-06" db="EMBL/GenBank/DDBJ databases">
        <title>Comparative analysis of microorganisms from saline springs in Andes Mountain Range, Colombia.</title>
        <authorList>
            <person name="Rubin E."/>
        </authorList>
    </citation>
    <scope>NUCLEOTIDE SEQUENCE [LARGE SCALE GENOMIC DNA]</scope>
    <source>
        <strain evidence="2 3">USBA-857</strain>
    </source>
</reference>
<proteinExistence type="predicted"/>
<evidence type="ECO:0000313" key="2">
    <source>
        <dbReference type="EMBL" id="RAR62032.1"/>
    </source>
</evidence>
<feature type="compositionally biased region" description="Basic and acidic residues" evidence="1">
    <location>
        <begin position="1"/>
        <end position="19"/>
    </location>
</feature>
<dbReference type="PROSITE" id="PS51257">
    <property type="entry name" value="PROKAR_LIPOPROTEIN"/>
    <property type="match status" value="1"/>
</dbReference>